<keyword evidence="2" id="KW-0966">Cell projection</keyword>
<evidence type="ECO:0000313" key="9">
    <source>
        <dbReference type="EMBL" id="TXJ59331.1"/>
    </source>
</evidence>
<dbReference type="EMBL" id="SAYE01000014">
    <property type="protein sequence ID" value="TXJ49738.1"/>
    <property type="molecule type" value="Genomic_DNA"/>
</dbReference>
<dbReference type="EMBL" id="SAXT01000005">
    <property type="protein sequence ID" value="TXJ11715.1"/>
    <property type="molecule type" value="Genomic_DNA"/>
</dbReference>
<evidence type="ECO:0000313" key="18">
    <source>
        <dbReference type="Proteomes" id="UP000325116"/>
    </source>
</evidence>
<evidence type="ECO:0000313" key="15">
    <source>
        <dbReference type="Proteomes" id="UP000324638"/>
    </source>
</evidence>
<dbReference type="SUPFAM" id="SSF101498">
    <property type="entry name" value="Anti-sigma factor FlgM"/>
    <property type="match status" value="1"/>
</dbReference>
<dbReference type="EMBL" id="SAYB01000006">
    <property type="protein sequence ID" value="TXJ36133.1"/>
    <property type="molecule type" value="Genomic_DNA"/>
</dbReference>
<dbReference type="Proteomes" id="UP000324638">
    <property type="component" value="Unassembled WGS sequence"/>
</dbReference>
<dbReference type="EMBL" id="SAYI01000018">
    <property type="protein sequence ID" value="TXJ55376.1"/>
    <property type="molecule type" value="Genomic_DNA"/>
</dbReference>
<reference evidence="2" key="2">
    <citation type="submission" date="2019-01" db="EMBL/GenBank/DDBJ databases">
        <authorList>
            <person name="Thorell K."/>
        </authorList>
    </citation>
    <scope>NUCLEOTIDE SEQUENCE</scope>
    <source>
        <strain evidence="2">513A</strain>
        <strain evidence="9">PC2022III</strain>
        <strain evidence="7">PC2777IV</strain>
        <strain evidence="8">PC3053II</strain>
        <strain evidence="5">PC3714II</strain>
        <strain evidence="6">PC3939II</strain>
        <strain evidence="4">PC4580III</strain>
        <strain evidence="3">PC5538III-lc</strain>
        <strain evidence="1">W1</strain>
    </source>
</reference>
<gene>
    <name evidence="7" type="ORF">EPJ67_10815</name>
    <name evidence="3" type="ORF">EPJ69_07710</name>
    <name evidence="5" type="ORF">EPJ70_12240</name>
    <name evidence="9" type="ORF">EPJ74_09455</name>
    <name evidence="8" type="ORF">EPJ76_07250</name>
    <name evidence="4" type="ORF">EPJ78_09095</name>
    <name evidence="2" type="ORF">EPJ79_07725</name>
    <name evidence="1" type="ORF">EPJ80_08355</name>
    <name evidence="6" type="ORF">EPJ84_06660</name>
</gene>
<evidence type="ECO:0000313" key="7">
    <source>
        <dbReference type="EMBL" id="TXJ54750.1"/>
    </source>
</evidence>
<dbReference type="Proteomes" id="UP000324707">
    <property type="component" value="Unassembled WGS sequence"/>
</dbReference>
<sequence>MTIDKIGGAANIQQKSNVRQNEKVSNIGSDRIDISKESKLALQNEKLISIIKDAPDIREEKVAEAKKRLELYMQDGALREEVLNSLASSIIDSMPTEN</sequence>
<keyword evidence="2" id="KW-0969">Cilium</keyword>
<evidence type="ECO:0000313" key="3">
    <source>
        <dbReference type="EMBL" id="TXJ31512.1"/>
    </source>
</evidence>
<reference evidence="10 11" key="1">
    <citation type="journal article" date="1992" name="Lakartidningen">
        <title>[Penicillin V and not amoxicillin is the first choice preparation in acute otitis].</title>
        <authorList>
            <person name="Kamme C."/>
            <person name="Lundgren K."/>
            <person name="Prellner K."/>
        </authorList>
    </citation>
    <scope>NUCLEOTIDE SEQUENCE [LARGE SCALE GENOMIC DNA]</scope>
    <source>
        <strain evidence="2 15">513A</strain>
        <strain evidence="9 10">PC2022III</strain>
        <strain evidence="7 17">PC2777IV</strain>
        <strain evidence="8 12">PC3053II</strain>
        <strain evidence="5 14">PC3714II</strain>
        <strain evidence="6 11">PC3939II</strain>
        <strain evidence="4 13">PC4580III</strain>
        <strain evidence="3 16">PC5538III-lc</strain>
        <strain evidence="1 18">W1</strain>
    </source>
</reference>
<evidence type="ECO:0000313" key="10">
    <source>
        <dbReference type="Proteomes" id="UP000322188"/>
    </source>
</evidence>
<dbReference type="Proteomes" id="UP000322814">
    <property type="component" value="Unassembled WGS sequence"/>
</dbReference>
<dbReference type="Proteomes" id="UP000322307">
    <property type="component" value="Unassembled WGS sequence"/>
</dbReference>
<accession>A0A5C8D716</accession>
<keyword evidence="2" id="KW-0282">Flagellum</keyword>
<dbReference type="EMBL" id="SAXU01000001">
    <property type="protein sequence ID" value="TXJ21010.1"/>
    <property type="molecule type" value="Genomic_DNA"/>
</dbReference>
<evidence type="ECO:0000313" key="17">
    <source>
        <dbReference type="Proteomes" id="UP000325013"/>
    </source>
</evidence>
<evidence type="ECO:0000313" key="13">
    <source>
        <dbReference type="Proteomes" id="UP000322814"/>
    </source>
</evidence>
<dbReference type="AlphaFoldDB" id="A0A5C8D716"/>
<evidence type="ECO:0000313" key="16">
    <source>
        <dbReference type="Proteomes" id="UP000324707"/>
    </source>
</evidence>
<dbReference type="Proteomes" id="UP000322327">
    <property type="component" value="Unassembled WGS sequence"/>
</dbReference>
<dbReference type="EMBL" id="SAYG01000018">
    <property type="protein sequence ID" value="TXJ42710.1"/>
    <property type="molecule type" value="Genomic_DNA"/>
</dbReference>
<evidence type="ECO:0000313" key="12">
    <source>
        <dbReference type="Proteomes" id="UP000322327"/>
    </source>
</evidence>
<organism evidence="2 15">
    <name type="scientific">Brachyspira aalborgi</name>
    <dbReference type="NCBI Taxonomy" id="29522"/>
    <lineage>
        <taxon>Bacteria</taxon>
        <taxon>Pseudomonadati</taxon>
        <taxon>Spirochaetota</taxon>
        <taxon>Spirochaetia</taxon>
        <taxon>Brachyspirales</taxon>
        <taxon>Brachyspiraceae</taxon>
        <taxon>Brachyspira</taxon>
    </lineage>
</organism>
<evidence type="ECO:0000313" key="2">
    <source>
        <dbReference type="EMBL" id="TXJ21010.1"/>
    </source>
</evidence>
<proteinExistence type="predicted"/>
<evidence type="ECO:0000313" key="11">
    <source>
        <dbReference type="Proteomes" id="UP000322307"/>
    </source>
</evidence>
<comment type="caution">
    <text evidence="2">The sequence shown here is derived from an EMBL/GenBank/DDBJ whole genome shotgun (WGS) entry which is preliminary data.</text>
</comment>
<dbReference type="GeneID" id="61067548"/>
<name>A0A5C8D716_9SPIR</name>
<evidence type="ECO:0000313" key="5">
    <source>
        <dbReference type="EMBL" id="TXJ42710.1"/>
    </source>
</evidence>
<dbReference type="RefSeq" id="WP_147527644.1">
    <property type="nucleotide sequence ID" value="NZ_CATXRK010000004.1"/>
</dbReference>
<dbReference type="InterPro" id="IPR035890">
    <property type="entry name" value="Anti-sigma-28_factor_FlgM_sf"/>
</dbReference>
<evidence type="ECO:0000313" key="14">
    <source>
        <dbReference type="Proteomes" id="UP000324574"/>
    </source>
</evidence>
<evidence type="ECO:0000313" key="1">
    <source>
        <dbReference type="EMBL" id="TXJ11715.1"/>
    </source>
</evidence>
<dbReference type="EMBL" id="SAYJ01000019">
    <property type="protein sequence ID" value="TXJ54750.1"/>
    <property type="molecule type" value="Genomic_DNA"/>
</dbReference>
<evidence type="ECO:0000313" key="4">
    <source>
        <dbReference type="EMBL" id="TXJ36133.1"/>
    </source>
</evidence>
<evidence type="ECO:0000313" key="6">
    <source>
        <dbReference type="EMBL" id="TXJ49738.1"/>
    </source>
</evidence>
<evidence type="ECO:0000313" key="8">
    <source>
        <dbReference type="EMBL" id="TXJ55376.1"/>
    </source>
</evidence>
<dbReference type="EMBL" id="SAXX01000021">
    <property type="protein sequence ID" value="TXJ31512.1"/>
    <property type="molecule type" value="Genomic_DNA"/>
</dbReference>
<protein>
    <submittedName>
        <fullName evidence="2">Flagellar biosynthesis anti-sigma factor FlgM</fullName>
    </submittedName>
</protein>
<dbReference type="Proteomes" id="UP000325013">
    <property type="component" value="Unassembled WGS sequence"/>
</dbReference>
<dbReference type="Proteomes" id="UP000322188">
    <property type="component" value="Unassembled WGS sequence"/>
</dbReference>
<dbReference type="Proteomes" id="UP000324574">
    <property type="component" value="Unassembled WGS sequence"/>
</dbReference>
<dbReference type="EMBL" id="SAYK01000008">
    <property type="protein sequence ID" value="TXJ59331.1"/>
    <property type="molecule type" value="Genomic_DNA"/>
</dbReference>
<dbReference type="Proteomes" id="UP000325116">
    <property type="component" value="Unassembled WGS sequence"/>
</dbReference>
<dbReference type="OrthoDB" id="308115at2"/>